<sequence length="257" mass="30047">MQKFLLLFIIALFFTNCKKNEFSITNIKESSPKYPTLIYEFPLLNGSEEIANKINREIANELLDINLNDKYKSIFENIWATENKPMSRLSFLNYKINTLNQNLYSVTFYSEGCGAYCEEFNISYNYNLQNGNELTLDTILTSKGKDDLIKILSVKKRKKIEDYIFHLENEEATIEDKKIINESIRLYKDCLTRLPYKTLDYIDFKIKKDSIILESGRCSNHAMRALDDLGNYSYALHISDIETYLNEYGLNTLTNQN</sequence>
<proteinExistence type="predicted"/>
<dbReference type="RefSeq" id="WP_340934328.1">
    <property type="nucleotide sequence ID" value="NZ_CP150496.1"/>
</dbReference>
<accession>A0ABZ2TTM1</accession>
<keyword evidence="2" id="KW-1185">Reference proteome</keyword>
<name>A0ABZ2TTM1_9FLAO</name>
<evidence type="ECO:0008006" key="3">
    <source>
        <dbReference type="Google" id="ProtNLM"/>
    </source>
</evidence>
<reference evidence="1 2" key="1">
    <citation type="submission" date="2024-03" db="EMBL/GenBank/DDBJ databases">
        <authorList>
            <person name="Cao K."/>
        </authorList>
    </citation>
    <scope>NUCLEOTIDE SEQUENCE [LARGE SCALE GENOMIC DNA]</scope>
    <source>
        <strain evidence="1 2">MCCC 1K00696</strain>
    </source>
</reference>
<organism evidence="1 2">
    <name type="scientific">Polaribacter marinaquae</name>
    <dbReference type="NCBI Taxonomy" id="1642819"/>
    <lineage>
        <taxon>Bacteria</taxon>
        <taxon>Pseudomonadati</taxon>
        <taxon>Bacteroidota</taxon>
        <taxon>Flavobacteriia</taxon>
        <taxon>Flavobacteriales</taxon>
        <taxon>Flavobacteriaceae</taxon>
    </lineage>
</organism>
<dbReference type="Proteomes" id="UP001491088">
    <property type="component" value="Chromosome"/>
</dbReference>
<dbReference type="EMBL" id="CP150496">
    <property type="protein sequence ID" value="WYW56488.1"/>
    <property type="molecule type" value="Genomic_DNA"/>
</dbReference>
<gene>
    <name evidence="1" type="ORF">WG950_04320</name>
</gene>
<protein>
    <recommendedName>
        <fullName evidence="3">DUF4163 domain-containing protein</fullName>
    </recommendedName>
</protein>
<evidence type="ECO:0000313" key="1">
    <source>
        <dbReference type="EMBL" id="WYW56488.1"/>
    </source>
</evidence>
<evidence type="ECO:0000313" key="2">
    <source>
        <dbReference type="Proteomes" id="UP001491088"/>
    </source>
</evidence>